<keyword evidence="1" id="KW-0472">Membrane</keyword>
<protein>
    <submittedName>
        <fullName evidence="2">Rhamnosyl transferase</fullName>
    </submittedName>
</protein>
<comment type="caution">
    <text evidence="2">The sequence shown here is derived from an EMBL/GenBank/DDBJ whole genome shotgun (WGS) entry which is preliminary data.</text>
</comment>
<feature type="transmembrane region" description="Helical" evidence="1">
    <location>
        <begin position="237"/>
        <end position="256"/>
    </location>
</feature>
<organism evidence="2 3">
    <name type="scientific">Algoriphagus winogradskyi</name>
    <dbReference type="NCBI Taxonomy" id="237017"/>
    <lineage>
        <taxon>Bacteria</taxon>
        <taxon>Pseudomonadati</taxon>
        <taxon>Bacteroidota</taxon>
        <taxon>Cytophagia</taxon>
        <taxon>Cytophagales</taxon>
        <taxon>Cyclobacteriaceae</taxon>
        <taxon>Algoriphagus</taxon>
    </lineage>
</organism>
<keyword evidence="1" id="KW-1133">Transmembrane helix</keyword>
<dbReference type="Proteomes" id="UP001157915">
    <property type="component" value="Unassembled WGS sequence"/>
</dbReference>
<evidence type="ECO:0000256" key="1">
    <source>
        <dbReference type="SAM" id="Phobius"/>
    </source>
</evidence>
<evidence type="ECO:0000313" key="2">
    <source>
        <dbReference type="EMBL" id="SMP19839.1"/>
    </source>
</evidence>
<accession>A0ABY1NWY5</accession>
<proteinExistence type="predicted"/>
<keyword evidence="2" id="KW-0808">Transferase</keyword>
<keyword evidence="1" id="KW-0812">Transmembrane</keyword>
<keyword evidence="3" id="KW-1185">Reference proteome</keyword>
<sequence>MRINHFVFTRFNLGYIDYYNVKNPEEWLLYRMNLFYKYTYPTLTYQSEKNFKWVVLFDVQTPSEFIDKFLIEDFESIISIGYTTIFDLSVYVKNYIKNYSKKEDILISTTLDSDDGLLPDFIHTIQNFVLTSDFFPYGINIKDGYIVDISTGFFHNKSFYSNPFYSLVENQGNALGIYCFSHHILKEKFVTFDIDNSRLWLQNIHSSNLLNTIKGNVVINYSGIDLKVLKLYRSRNFFSLLIMYLFFFKRMFYNFLVKIKIFND</sequence>
<dbReference type="InterPro" id="IPR021466">
    <property type="entry name" value="Put_rhamnosyl_transferase"/>
</dbReference>
<dbReference type="Pfam" id="PF11316">
    <property type="entry name" value="Rhamno_transf"/>
    <property type="match status" value="1"/>
</dbReference>
<gene>
    <name evidence="2" type="ORF">SAMN06265367_10337</name>
</gene>
<dbReference type="GO" id="GO:0016740">
    <property type="term" value="F:transferase activity"/>
    <property type="evidence" value="ECO:0007669"/>
    <property type="project" value="UniProtKB-KW"/>
</dbReference>
<dbReference type="EMBL" id="FXUA01000003">
    <property type="protein sequence ID" value="SMP19839.1"/>
    <property type="molecule type" value="Genomic_DNA"/>
</dbReference>
<dbReference type="RefSeq" id="WP_283412574.1">
    <property type="nucleotide sequence ID" value="NZ_FXUA01000003.1"/>
</dbReference>
<evidence type="ECO:0000313" key="3">
    <source>
        <dbReference type="Proteomes" id="UP001157915"/>
    </source>
</evidence>
<reference evidence="2 3" key="1">
    <citation type="submission" date="2017-05" db="EMBL/GenBank/DDBJ databases">
        <authorList>
            <person name="Varghese N."/>
            <person name="Submissions S."/>
        </authorList>
    </citation>
    <scope>NUCLEOTIDE SEQUENCE [LARGE SCALE GENOMIC DNA]</scope>
    <source>
        <strain evidence="2 3">DSM 15360</strain>
    </source>
</reference>
<name>A0ABY1NWY5_9BACT</name>